<dbReference type="KEGG" id="abaw:D5400_12670"/>
<reference evidence="2 3" key="1">
    <citation type="submission" date="2018-09" db="EMBL/GenBank/DDBJ databases">
        <title>Marinorhizobium profundi gen. nov., sp. nov., isolated from a deep-sea sediment sample from the New Britain Trench and proposal of Marinorhizobiaceae fam. nov. in the order Rhizobiales of the class Alphaproteobacteria.</title>
        <authorList>
            <person name="Cao J."/>
        </authorList>
    </citation>
    <scope>NUCLEOTIDE SEQUENCE [LARGE SCALE GENOMIC DNA]</scope>
    <source>
        <strain evidence="2 3">WS11</strain>
    </source>
</reference>
<dbReference type="Pfam" id="PF22262">
    <property type="entry name" value="DUF6950"/>
    <property type="match status" value="1"/>
</dbReference>
<dbReference type="Proteomes" id="UP000268192">
    <property type="component" value="Chromosome"/>
</dbReference>
<name>A0A3S9B518_9HYPH</name>
<protein>
    <recommendedName>
        <fullName evidence="1">DUF6950 domain-containing protein</fullName>
    </recommendedName>
</protein>
<organism evidence="2 3">
    <name type="scientific">Georhizobium profundi</name>
    <dbReference type="NCBI Taxonomy" id="2341112"/>
    <lineage>
        <taxon>Bacteria</taxon>
        <taxon>Pseudomonadati</taxon>
        <taxon>Pseudomonadota</taxon>
        <taxon>Alphaproteobacteria</taxon>
        <taxon>Hyphomicrobiales</taxon>
        <taxon>Rhizobiaceae</taxon>
        <taxon>Georhizobium</taxon>
    </lineage>
</organism>
<keyword evidence="3" id="KW-1185">Reference proteome</keyword>
<proteinExistence type="predicted"/>
<dbReference type="InterPro" id="IPR053802">
    <property type="entry name" value="DUF6950"/>
</dbReference>
<dbReference type="AlphaFoldDB" id="A0A3S9B518"/>
<dbReference type="EMBL" id="CP032509">
    <property type="protein sequence ID" value="AZN72017.1"/>
    <property type="molecule type" value="Genomic_DNA"/>
</dbReference>
<dbReference type="OrthoDB" id="6586924at2"/>
<evidence type="ECO:0000313" key="2">
    <source>
        <dbReference type="EMBL" id="AZN72017.1"/>
    </source>
</evidence>
<evidence type="ECO:0000313" key="3">
    <source>
        <dbReference type="Proteomes" id="UP000268192"/>
    </source>
</evidence>
<gene>
    <name evidence="2" type="ORF">D5400_12670</name>
</gene>
<sequence>MSPPARAGRSAGGSRVASRFEIVSKTLRPLLAEPYAYGTADCFITALAVADAIGGTEIAKIYRGRYRTKTGAGRLLKRLGHSSLVPLLDTHFQRCAPAEARVGDIAVVLAEDGEHLAVCAGQAFIVKTERGRRDFPVSACIAAYRAG</sequence>
<accession>A0A3S9B518</accession>
<feature type="domain" description="DUF6950" evidence="1">
    <location>
        <begin position="23"/>
        <end position="145"/>
    </location>
</feature>
<evidence type="ECO:0000259" key="1">
    <source>
        <dbReference type="Pfam" id="PF22262"/>
    </source>
</evidence>